<dbReference type="AlphaFoldDB" id="A0A0A6P0L0"/>
<keyword evidence="2" id="KW-1185">Reference proteome</keyword>
<evidence type="ECO:0000313" key="1">
    <source>
        <dbReference type="EMBL" id="OAD22584.1"/>
    </source>
</evidence>
<accession>A0A0A6P0L0</accession>
<comment type="caution">
    <text evidence="1">The sequence shown here is derived from an EMBL/GenBank/DDBJ whole genome shotgun (WGS) entry which is preliminary data.</text>
</comment>
<dbReference type="Proteomes" id="UP000076962">
    <property type="component" value="Unassembled WGS sequence"/>
</dbReference>
<dbReference type="EMBL" id="LUTY01000854">
    <property type="protein sequence ID" value="OAD22584.1"/>
    <property type="molecule type" value="Genomic_DNA"/>
</dbReference>
<evidence type="ECO:0000313" key="2">
    <source>
        <dbReference type="Proteomes" id="UP000076962"/>
    </source>
</evidence>
<gene>
    <name evidence="1" type="ORF">THIOM_001603</name>
</gene>
<reference evidence="1 2" key="1">
    <citation type="submission" date="2016-05" db="EMBL/GenBank/DDBJ databases">
        <title>Single-cell genome of chain-forming Candidatus Thiomargarita nelsonii and comparison to other large sulfur-oxidizing bacteria.</title>
        <authorList>
            <person name="Winkel M."/>
            <person name="Salman V."/>
            <person name="Woyke T."/>
            <person name="Schulz-Vogt H."/>
            <person name="Richter M."/>
            <person name="Flood B."/>
            <person name="Bailey J."/>
            <person name="Amann R."/>
            <person name="Mussmann M."/>
        </authorList>
    </citation>
    <scope>NUCLEOTIDE SEQUENCE [LARGE SCALE GENOMIC DNA]</scope>
    <source>
        <strain evidence="1 2">THI036</strain>
    </source>
</reference>
<protein>
    <recommendedName>
        <fullName evidence="3">DUF4276 family protein</fullName>
    </recommendedName>
</protein>
<sequence>MKKVAVFVEGQGEQIFVRHLLNYLIEPTKFSFECLCLRAGNLDRVPYTHKNEPAEIHFLIINAQGDGSVLPAIKKREQGLLRQDYHKIIGLRDMYSQAYCEISPGVIDDKLIQQFIDGANNSMMSQPDKENPSDLSSVKNDEIHLARQRVQFFDSANVLQYEAAKWYPVQSHNYGERHA</sequence>
<evidence type="ECO:0008006" key="3">
    <source>
        <dbReference type="Google" id="ProtNLM"/>
    </source>
</evidence>
<proteinExistence type="predicted"/>
<organism evidence="1 2">
    <name type="scientific">Candidatus Thiomargarita nelsonii</name>
    <dbReference type="NCBI Taxonomy" id="1003181"/>
    <lineage>
        <taxon>Bacteria</taxon>
        <taxon>Pseudomonadati</taxon>
        <taxon>Pseudomonadota</taxon>
        <taxon>Gammaproteobacteria</taxon>
        <taxon>Thiotrichales</taxon>
        <taxon>Thiotrichaceae</taxon>
        <taxon>Thiomargarita</taxon>
    </lineage>
</organism>
<name>A0A0A6P0L0_9GAMM</name>